<name>G6XL75_9PROT</name>
<dbReference type="PATRIC" id="fig|1088869.3.peg.2490"/>
<dbReference type="RefSeq" id="WP_008852640.1">
    <property type="nucleotide sequence ID" value="NZ_AGQV01000010.1"/>
</dbReference>
<accession>G6XL75</accession>
<sequence length="415" mass="47233">MEHIQNLCETDHYFVRSWYGSEASQFIVVSFTGIDAPERYDGSFFGAALARQLDLPWVGVVARQNGWYREGDYTAIFQLIRAWIAKRRMALSTPGSVRVIGYGISMGAYAAIKYSRVLGLDNVLALAPQWSLDKEEAPYFSQFKHFFQPFMKRMGISQEDVSGRIYALYDPYELPDLEEIENLRYHTEVEPVAACYASHMVLSCLKGSKPFRAMLDNLDNPAAVCQIVAETRRYNIENIIRVIERAFRHRPSLGAKALTCRRTMLAVNQCSRDQSNRLWRIAADLMRFGYTRDADAFFAMATGNHPPAVALPRLMNWRGELLCYNHASGEFSQTHRHLCQDGTMVTLLGNELVAVTPAGLVPVPGRVKAIRGRCSIEINGHYLSSRENGRIELLSTLDDWEEFILLPVRQWPCMR</sequence>
<dbReference type="Gene3D" id="3.40.50.1820">
    <property type="entry name" value="alpha/beta hydrolase"/>
    <property type="match status" value="1"/>
</dbReference>
<reference evidence="1 2" key="1">
    <citation type="submission" date="2011-10" db="EMBL/GenBank/DDBJ databases">
        <title>Genome sequence of Gluconobacter morbifer G707, isolated from Drosophila gut.</title>
        <authorList>
            <person name="Lee W.-J."/>
            <person name="Kim E.-K."/>
        </authorList>
    </citation>
    <scope>NUCLEOTIDE SEQUENCE [LARGE SCALE GENOMIC DNA]</scope>
    <source>
        <strain evidence="1 2">G707</strain>
    </source>
</reference>
<dbReference type="eggNOG" id="COG1073">
    <property type="taxonomic scope" value="Bacteria"/>
</dbReference>
<evidence type="ECO:0008006" key="3">
    <source>
        <dbReference type="Google" id="ProtNLM"/>
    </source>
</evidence>
<gene>
    <name evidence="1" type="ORF">GMO_24980</name>
</gene>
<proteinExistence type="predicted"/>
<dbReference type="Proteomes" id="UP000004949">
    <property type="component" value="Unassembled WGS sequence"/>
</dbReference>
<evidence type="ECO:0000313" key="1">
    <source>
        <dbReference type="EMBL" id="EHH67503.1"/>
    </source>
</evidence>
<comment type="caution">
    <text evidence="1">The sequence shown here is derived from an EMBL/GenBank/DDBJ whole genome shotgun (WGS) entry which is preliminary data.</text>
</comment>
<dbReference type="STRING" id="1088869.GMO_24980"/>
<dbReference type="InterPro" id="IPR029058">
    <property type="entry name" value="AB_hydrolase_fold"/>
</dbReference>
<dbReference type="OrthoDB" id="7247356at2"/>
<dbReference type="EMBL" id="AGQV01000010">
    <property type="protein sequence ID" value="EHH67503.1"/>
    <property type="molecule type" value="Genomic_DNA"/>
</dbReference>
<dbReference type="AlphaFoldDB" id="G6XL75"/>
<keyword evidence="2" id="KW-1185">Reference proteome</keyword>
<organism evidence="1 2">
    <name type="scientific">Gluconobacter morbifer G707</name>
    <dbReference type="NCBI Taxonomy" id="1088869"/>
    <lineage>
        <taxon>Bacteria</taxon>
        <taxon>Pseudomonadati</taxon>
        <taxon>Pseudomonadota</taxon>
        <taxon>Alphaproteobacteria</taxon>
        <taxon>Acetobacterales</taxon>
        <taxon>Acetobacteraceae</taxon>
        <taxon>Gluconobacter</taxon>
    </lineage>
</organism>
<evidence type="ECO:0000313" key="2">
    <source>
        <dbReference type="Proteomes" id="UP000004949"/>
    </source>
</evidence>
<dbReference type="SUPFAM" id="SSF53474">
    <property type="entry name" value="alpha/beta-Hydrolases"/>
    <property type="match status" value="1"/>
</dbReference>
<protein>
    <recommendedName>
        <fullName evidence="3">Alpha/beta hydrolase</fullName>
    </recommendedName>
</protein>